<keyword evidence="3 7" id="KW-0812">Transmembrane</keyword>
<dbReference type="PANTHER" id="PTHR43791:SF52">
    <property type="entry name" value="TRANSPORTER, PUTATIVE (AFU_ORTHOLOGUE AFUA_1G11820)-RELATED"/>
    <property type="match status" value="1"/>
</dbReference>
<dbReference type="AlphaFoldDB" id="A0A0D2IFE5"/>
<protein>
    <recommendedName>
        <fullName evidence="8">Major facilitator superfamily (MFS) profile domain-containing protein</fullName>
    </recommendedName>
</protein>
<feature type="transmembrane region" description="Helical" evidence="7">
    <location>
        <begin position="182"/>
        <end position="201"/>
    </location>
</feature>
<feature type="transmembrane region" description="Helical" evidence="7">
    <location>
        <begin position="441"/>
        <end position="462"/>
    </location>
</feature>
<dbReference type="GO" id="GO:0016020">
    <property type="term" value="C:membrane"/>
    <property type="evidence" value="ECO:0007669"/>
    <property type="project" value="UniProtKB-SubCell"/>
</dbReference>
<dbReference type="GeneID" id="25293455"/>
<dbReference type="InterPro" id="IPR011701">
    <property type="entry name" value="MFS"/>
</dbReference>
<feature type="transmembrane region" description="Helical" evidence="7">
    <location>
        <begin position="213"/>
        <end position="235"/>
    </location>
</feature>
<proteinExistence type="predicted"/>
<keyword evidence="4 7" id="KW-1133">Transmembrane helix</keyword>
<dbReference type="Proteomes" id="UP000053617">
    <property type="component" value="Unassembled WGS sequence"/>
</dbReference>
<feature type="transmembrane region" description="Helical" evidence="7">
    <location>
        <begin position="120"/>
        <end position="139"/>
    </location>
</feature>
<dbReference type="InterPro" id="IPR036259">
    <property type="entry name" value="MFS_trans_sf"/>
</dbReference>
<dbReference type="HOGENOM" id="CLU_001265_0_1_1"/>
<dbReference type="RefSeq" id="XP_013271650.1">
    <property type="nucleotide sequence ID" value="XM_013416196.1"/>
</dbReference>
<feature type="transmembrane region" description="Helical" evidence="7">
    <location>
        <begin position="347"/>
        <end position="364"/>
    </location>
</feature>
<evidence type="ECO:0000256" key="3">
    <source>
        <dbReference type="ARBA" id="ARBA00022692"/>
    </source>
</evidence>
<dbReference type="VEuPathDB" id="FungiDB:Z518_05384"/>
<reference evidence="9 10" key="1">
    <citation type="submission" date="2015-01" db="EMBL/GenBank/DDBJ databases">
        <title>The Genome Sequence of Rhinocladiella mackenzie CBS 650.93.</title>
        <authorList>
            <consortium name="The Broad Institute Genomics Platform"/>
            <person name="Cuomo C."/>
            <person name="de Hoog S."/>
            <person name="Gorbushina A."/>
            <person name="Stielow B."/>
            <person name="Teixiera M."/>
            <person name="Abouelleil A."/>
            <person name="Chapman S.B."/>
            <person name="Priest M."/>
            <person name="Young S.K."/>
            <person name="Wortman J."/>
            <person name="Nusbaum C."/>
            <person name="Birren B."/>
        </authorList>
    </citation>
    <scope>NUCLEOTIDE SEQUENCE [LARGE SCALE GENOMIC DNA]</scope>
    <source>
        <strain evidence="9 10">CBS 650.93</strain>
    </source>
</reference>
<evidence type="ECO:0000256" key="2">
    <source>
        <dbReference type="ARBA" id="ARBA00022448"/>
    </source>
</evidence>
<name>A0A0D2IFE5_9EURO</name>
<evidence type="ECO:0000313" key="9">
    <source>
        <dbReference type="EMBL" id="KIX04514.1"/>
    </source>
</evidence>
<dbReference type="OrthoDB" id="19923at2759"/>
<gene>
    <name evidence="9" type="ORF">Z518_05384</name>
</gene>
<feature type="transmembrane region" description="Helical" evidence="7">
    <location>
        <begin position="92"/>
        <end position="113"/>
    </location>
</feature>
<feature type="transmembrane region" description="Helical" evidence="7">
    <location>
        <begin position="52"/>
        <end position="72"/>
    </location>
</feature>
<keyword evidence="10" id="KW-1185">Reference proteome</keyword>
<evidence type="ECO:0000313" key="10">
    <source>
        <dbReference type="Proteomes" id="UP000053617"/>
    </source>
</evidence>
<dbReference type="PANTHER" id="PTHR43791">
    <property type="entry name" value="PERMEASE-RELATED"/>
    <property type="match status" value="1"/>
</dbReference>
<dbReference type="FunFam" id="1.20.1250.20:FF:000068">
    <property type="entry name" value="MFS general substrate transporter"/>
    <property type="match status" value="1"/>
</dbReference>
<evidence type="ECO:0000256" key="4">
    <source>
        <dbReference type="ARBA" id="ARBA00022989"/>
    </source>
</evidence>
<dbReference type="EMBL" id="KN847478">
    <property type="protein sequence ID" value="KIX04514.1"/>
    <property type="molecule type" value="Genomic_DNA"/>
</dbReference>
<organism evidence="9 10">
    <name type="scientific">Rhinocladiella mackenziei CBS 650.93</name>
    <dbReference type="NCBI Taxonomy" id="1442369"/>
    <lineage>
        <taxon>Eukaryota</taxon>
        <taxon>Fungi</taxon>
        <taxon>Dikarya</taxon>
        <taxon>Ascomycota</taxon>
        <taxon>Pezizomycotina</taxon>
        <taxon>Eurotiomycetes</taxon>
        <taxon>Chaetothyriomycetidae</taxon>
        <taxon>Chaetothyriales</taxon>
        <taxon>Herpotrichiellaceae</taxon>
        <taxon>Rhinocladiella</taxon>
    </lineage>
</organism>
<feature type="transmembrane region" description="Helical" evidence="7">
    <location>
        <begin position="376"/>
        <end position="397"/>
    </location>
</feature>
<comment type="subcellular location">
    <subcellularLocation>
        <location evidence="1">Membrane</location>
        <topology evidence="1">Multi-pass membrane protein</topology>
    </subcellularLocation>
</comment>
<evidence type="ECO:0000256" key="6">
    <source>
        <dbReference type="SAM" id="MobiDB-lite"/>
    </source>
</evidence>
<dbReference type="FunFam" id="1.20.1250.20:FF:000034">
    <property type="entry name" value="MFS general substrate transporter"/>
    <property type="match status" value="1"/>
</dbReference>
<dbReference type="InterPro" id="IPR020846">
    <property type="entry name" value="MFS_dom"/>
</dbReference>
<keyword evidence="2" id="KW-0813">Transport</keyword>
<feature type="domain" description="Major facilitator superfamily (MFS) profile" evidence="8">
    <location>
        <begin position="54"/>
        <end position="467"/>
    </location>
</feature>
<dbReference type="Gene3D" id="1.20.1250.20">
    <property type="entry name" value="MFS general substrate transporter like domains"/>
    <property type="match status" value="2"/>
</dbReference>
<keyword evidence="5 7" id="KW-0472">Membrane</keyword>
<dbReference type="Pfam" id="PF07690">
    <property type="entry name" value="MFS_1"/>
    <property type="match status" value="1"/>
</dbReference>
<accession>A0A0D2IFE5</accession>
<feature type="transmembrane region" description="Helical" evidence="7">
    <location>
        <begin position="151"/>
        <end position="170"/>
    </location>
</feature>
<evidence type="ECO:0000256" key="7">
    <source>
        <dbReference type="SAM" id="Phobius"/>
    </source>
</evidence>
<evidence type="ECO:0000256" key="1">
    <source>
        <dbReference type="ARBA" id="ARBA00004141"/>
    </source>
</evidence>
<dbReference type="PROSITE" id="PS50850">
    <property type="entry name" value="MFS"/>
    <property type="match status" value="1"/>
</dbReference>
<evidence type="ECO:0000256" key="5">
    <source>
        <dbReference type="ARBA" id="ARBA00023136"/>
    </source>
</evidence>
<feature type="region of interest" description="Disordered" evidence="6">
    <location>
        <begin position="479"/>
        <end position="499"/>
    </location>
</feature>
<feature type="transmembrane region" description="Helical" evidence="7">
    <location>
        <begin position="283"/>
        <end position="303"/>
    </location>
</feature>
<feature type="transmembrane region" description="Helical" evidence="7">
    <location>
        <begin position="323"/>
        <end position="340"/>
    </location>
</feature>
<dbReference type="GO" id="GO:0022857">
    <property type="term" value="F:transmembrane transporter activity"/>
    <property type="evidence" value="ECO:0007669"/>
    <property type="project" value="InterPro"/>
</dbReference>
<dbReference type="SUPFAM" id="SSF103473">
    <property type="entry name" value="MFS general substrate transporter"/>
    <property type="match status" value="1"/>
</dbReference>
<evidence type="ECO:0000259" key="8">
    <source>
        <dbReference type="PROSITE" id="PS50850"/>
    </source>
</evidence>
<sequence length="499" mass="56179">MTDKIVDRSEIEDVPIDTVEKEIQEVNSLSLKGEAQEIDRAREKKLLWKTDLNLIPILFLLFLCAFIDRINIGNARIQGLEEELNMSGSDYNIALFMFFIPYILLEVPCNLILKNVRPSIFISSIMAGWGVITVCQGVTESFAGLVVCRVIIGALEAGFFPGCLYLISMYYKRHELQWRFNLFFSASIIAGAFSGLLAYAIAHMDGIAGYGGWRWIFILEGIFTVVVSVFSYWIVPDWPETAKFLKNDERELLIRRLATDVEEANMSHWNKTTAKRVFSDIKIYLGIGMYLGIVTTGYSGAFFTPTILKQLGWTSIRAQVMSIPIYVFATVCALTCAMASDKIRHRFGFIVTGCLVATIGYAILLNMHSVAVGVRYFALFAVIGGGYIAQPITLVWLNNNVSGHYKRSVSSAMMVGWGNCGGIVASNMFVTSQAPEYPLGFGLGLGLIWLCVLCSVILFFYIRRENKLRDQGRRDDRYNLPEEEKRNMGDDHPAFRFTY</sequence>
<feature type="transmembrane region" description="Helical" evidence="7">
    <location>
        <begin position="409"/>
        <end position="429"/>
    </location>
</feature>